<dbReference type="Pfam" id="PF03797">
    <property type="entry name" value="Autotransporter"/>
    <property type="match status" value="1"/>
</dbReference>
<feature type="domain" description="Autotransporter" evidence="1">
    <location>
        <begin position="615"/>
        <end position="896"/>
    </location>
</feature>
<proteinExistence type="predicted"/>
<dbReference type="OrthoDB" id="5760545at2"/>
<name>A0A410G926_9BURK</name>
<dbReference type="EMBL" id="CP022987">
    <property type="protein sequence ID" value="QAA92800.1"/>
    <property type="molecule type" value="Genomic_DNA"/>
</dbReference>
<dbReference type="RefSeq" id="WP_128353852.1">
    <property type="nucleotide sequence ID" value="NZ_CP022987.1"/>
</dbReference>
<dbReference type="InterPro" id="IPR036709">
    <property type="entry name" value="Autotransporte_beta_dom_sf"/>
</dbReference>
<dbReference type="Gene3D" id="2.40.128.130">
    <property type="entry name" value="Autotransporter beta-domain"/>
    <property type="match status" value="1"/>
</dbReference>
<dbReference type="InterPro" id="IPR011050">
    <property type="entry name" value="Pectin_lyase_fold/virulence"/>
</dbReference>
<dbReference type="SUPFAM" id="SSF103515">
    <property type="entry name" value="Autotransporter"/>
    <property type="match status" value="1"/>
</dbReference>
<reference evidence="2 3" key="1">
    <citation type="submission" date="2017-08" db="EMBL/GenBank/DDBJ databases">
        <authorList>
            <person name="Park S.-J."/>
            <person name="Kim H."/>
        </authorList>
    </citation>
    <scope>NUCLEOTIDE SEQUENCE [LARGE SCALE GENOMIC DNA]</scope>
    <source>
        <strain evidence="3">ye3</strain>
    </source>
</reference>
<dbReference type="PROSITE" id="PS51208">
    <property type="entry name" value="AUTOTRANSPORTER"/>
    <property type="match status" value="1"/>
</dbReference>
<keyword evidence="3" id="KW-1185">Reference proteome</keyword>
<dbReference type="SMART" id="SM00869">
    <property type="entry name" value="Autotransporter"/>
    <property type="match status" value="1"/>
</dbReference>
<dbReference type="KEGG" id="pus:CKA81_02280"/>
<dbReference type="InterPro" id="IPR005546">
    <property type="entry name" value="Autotransporte_beta"/>
</dbReference>
<dbReference type="AlphaFoldDB" id="A0A410G926"/>
<organism evidence="2 3">
    <name type="scientific">Pollutimonas thiosulfatoxidans</name>
    <dbReference type="NCBI Taxonomy" id="2028345"/>
    <lineage>
        <taxon>Bacteria</taxon>
        <taxon>Pseudomonadati</taxon>
        <taxon>Pseudomonadota</taxon>
        <taxon>Betaproteobacteria</taxon>
        <taxon>Burkholderiales</taxon>
        <taxon>Alcaligenaceae</taxon>
        <taxon>Pollutimonas</taxon>
    </lineage>
</organism>
<evidence type="ECO:0000259" key="1">
    <source>
        <dbReference type="PROSITE" id="PS51208"/>
    </source>
</evidence>
<dbReference type="SUPFAM" id="SSF51126">
    <property type="entry name" value="Pectin lyase-like"/>
    <property type="match status" value="1"/>
</dbReference>
<dbReference type="Proteomes" id="UP000283474">
    <property type="component" value="Chromosome"/>
</dbReference>
<evidence type="ECO:0000313" key="3">
    <source>
        <dbReference type="Proteomes" id="UP000283474"/>
    </source>
</evidence>
<dbReference type="NCBIfam" id="TIGR04393">
    <property type="entry name" value="rpt_T5SS_PEPC"/>
    <property type="match status" value="1"/>
</dbReference>
<dbReference type="InterPro" id="IPR030895">
    <property type="entry name" value="T5SS_PEPC_rpt"/>
</dbReference>
<sequence>MLYMRGLTRHRLPYGSYRIPAPLTVVPQPPGLLGVSAYGLPAFAQTSPSCGATSGAYVKADPDPCSLDDGSDFDSVIVQEGAVQVAPSTSVGSGSFTVSDVGAVGAGMVSVDGNGAILDIRNELVIGSHQDGVLSIDAGALLRSGSAVVGKGAVSAAVAAINGAESRWLNRGTLEVGQYGVGTVNIMEGQLFTGSLSIGATGTVIVGKGGGLDSTRGIHVGADGQLNIGGLLGASLPAGTVSAPYIQLDGDAQLWFNHTDIQYVFGVPIQGDGVVTLTSGTTIFTADSHFAGTTIVASGATLQLGNGGNAGWISGEVASDGTVVFDRSDDITLTNPNFISTTVIKNGRGAVRIPESSLVIMLDTQINEGRMIVNGELLGDATVNSGGTLSGIGTVTSARINAGGTLAPGDPIGTINICCTIDFEPGAFLDIDVDTRSGLADQVTVVGPANLNGTVRLLLHGNGNLYMGHHVILLSEDDVISGQFQALDSPYIFLNTSLDYTSQEVFLNIARNARPFSAVARTPNQRSVAGALASLPDSSPLYQSMLRLTDEQLAPQLLNSLSGEVHASSQSALFASSQYASTLPLRHLRSNLNAGWMPGGLLASAGPHMPAGAMPQHASLPLWADVVANRQTRHGNDNVGSTVQTTSGVFVGGDVPVGANWRLGGAVGYTHSRSHVDDRGNASATSDAASVALYAGRNFKSAAGTLQTLLGAAYTTAQVSTTRHASVHGDTQRLRADYRASAMQTFGELGFAMPAGSGTLAPFAGLSATWLRTPAFSESGGTAALHSSGSRSSIVSTTLGLRGALPLRLNQTEAQLHGSVAWRHSTGDLTPTTSLAFSQGDSFAVRGIPVARNAALVSAGLSMRLSRHAALNLAYEGDLASGAAEHGGRVSLSWRF</sequence>
<protein>
    <recommendedName>
        <fullName evidence="1">Autotransporter domain-containing protein</fullName>
    </recommendedName>
</protein>
<evidence type="ECO:0000313" key="2">
    <source>
        <dbReference type="EMBL" id="QAA92800.1"/>
    </source>
</evidence>
<accession>A0A410G926</accession>
<gene>
    <name evidence="2" type="ORF">CKA81_02280</name>
</gene>